<keyword evidence="2" id="KW-1185">Reference proteome</keyword>
<reference evidence="1" key="1">
    <citation type="submission" date="2020-10" db="EMBL/GenBank/DDBJ databases">
        <title>The Whole-Genome Sequence of Metschnikowia persimmonesis, a Novel Endophytic Yeast Species Isolated from Medicinal Plant Diospyros kaki Thumb.</title>
        <authorList>
            <person name="Rahmat E."/>
            <person name="Kang Y."/>
        </authorList>
    </citation>
    <scope>NUCLEOTIDE SEQUENCE</scope>
    <source>
        <strain evidence="1">KIOM G15050</strain>
    </source>
</reference>
<protein>
    <submittedName>
        <fullName evidence="1">Uncharacterized protein</fullName>
    </submittedName>
</protein>
<accession>A0A8H7GMU4</accession>
<organism evidence="1 2">
    <name type="scientific">Metschnikowia pulcherrima</name>
    <dbReference type="NCBI Taxonomy" id="27326"/>
    <lineage>
        <taxon>Eukaryota</taxon>
        <taxon>Fungi</taxon>
        <taxon>Dikarya</taxon>
        <taxon>Ascomycota</taxon>
        <taxon>Saccharomycotina</taxon>
        <taxon>Pichiomycetes</taxon>
        <taxon>Metschnikowiaceae</taxon>
        <taxon>Metschnikowia</taxon>
    </lineage>
</organism>
<evidence type="ECO:0000313" key="1">
    <source>
        <dbReference type="EMBL" id="KAF7999852.1"/>
    </source>
</evidence>
<dbReference type="Proteomes" id="UP000649328">
    <property type="component" value="Unassembled WGS sequence"/>
</dbReference>
<dbReference type="EMBL" id="JACBPP010000008">
    <property type="protein sequence ID" value="KAF7999852.1"/>
    <property type="molecule type" value="Genomic_DNA"/>
</dbReference>
<name>A0A8H7GMU4_9ASCO</name>
<evidence type="ECO:0000313" key="2">
    <source>
        <dbReference type="Proteomes" id="UP000649328"/>
    </source>
</evidence>
<gene>
    <name evidence="1" type="ORF">HF325_005701</name>
</gene>
<sequence>MSNSYNSHPEVHKYINKKDFETPANDSTENLEIMAIFEFLSRVYTTTDFAQAQDFNSGDKLICIFLGHRDDHIATSASQLIRWRIDSIVEECLASDASAKYYCDLVFELLKLTNSKTHITNAFVLWLRLLSSVLPDHLDKSEWN</sequence>
<proteinExistence type="predicted"/>
<comment type="caution">
    <text evidence="1">The sequence shown here is derived from an EMBL/GenBank/DDBJ whole genome shotgun (WGS) entry which is preliminary data.</text>
</comment>
<dbReference type="AlphaFoldDB" id="A0A8H7GMU4"/>